<dbReference type="Proteomes" id="UP000176998">
    <property type="component" value="Unassembled WGS sequence"/>
</dbReference>
<feature type="region of interest" description="Disordered" evidence="1">
    <location>
        <begin position="580"/>
        <end position="614"/>
    </location>
</feature>
<accession>A0A1G4BHF3</accession>
<dbReference type="EMBL" id="MJBS01000023">
    <property type="protein sequence ID" value="OHF00950.1"/>
    <property type="molecule type" value="Genomic_DNA"/>
</dbReference>
<keyword evidence="2" id="KW-0472">Membrane</keyword>
<evidence type="ECO:0000256" key="2">
    <source>
        <dbReference type="SAM" id="Phobius"/>
    </source>
</evidence>
<evidence type="ECO:0000313" key="3">
    <source>
        <dbReference type="EMBL" id="OHF00950.1"/>
    </source>
</evidence>
<protein>
    <submittedName>
        <fullName evidence="3">Uncharacterized protein</fullName>
    </submittedName>
</protein>
<feature type="compositionally biased region" description="Acidic residues" evidence="1">
    <location>
        <begin position="307"/>
        <end position="325"/>
    </location>
</feature>
<dbReference type="GeneID" id="34556937"/>
<keyword evidence="2" id="KW-1133">Transmembrane helix</keyword>
<name>A0A1G4BHF3_9PEZI</name>
<evidence type="ECO:0000313" key="4">
    <source>
        <dbReference type="Proteomes" id="UP000176998"/>
    </source>
</evidence>
<feature type="transmembrane region" description="Helical" evidence="2">
    <location>
        <begin position="545"/>
        <end position="570"/>
    </location>
</feature>
<dbReference type="STRING" id="1209926.A0A1G4BHF3"/>
<dbReference type="RefSeq" id="XP_022478092.1">
    <property type="nucleotide sequence ID" value="XM_022615427.1"/>
</dbReference>
<dbReference type="AlphaFoldDB" id="A0A1G4BHF3"/>
<comment type="caution">
    <text evidence="3">The sequence shown here is derived from an EMBL/GenBank/DDBJ whole genome shotgun (WGS) entry which is preliminary data.</text>
</comment>
<gene>
    <name evidence="3" type="ORF">CORC01_03778</name>
</gene>
<keyword evidence="2" id="KW-0812">Transmembrane</keyword>
<keyword evidence="4" id="KW-1185">Reference proteome</keyword>
<feature type="region of interest" description="Disordered" evidence="1">
    <location>
        <begin position="293"/>
        <end position="331"/>
    </location>
</feature>
<feature type="compositionally biased region" description="Polar residues" evidence="1">
    <location>
        <begin position="587"/>
        <end position="609"/>
    </location>
</feature>
<sequence length="642" mass="73210">MDVQVPNRAGAFAWPERFFNRRKFPSGWENSSWLEARLKAVGLTLADAEEEHLLHSLRTAENWAADKFRLDLFLDVLRGATLRQLVEEDDSVPENKVALLIDSNNIGTSPVFRPFLGGLTARQLLREASKKRYNEEPTTESSDFIEAERRLIYVVDLNAWAIVALLASSPESLCRNVTRFIYNYLVAKCSIGVSFATEGPDTFLLQLSLPIRAFRETTMLKNDDRKKRSNEEPLRSSTEITFLRSLTDANFDAHSIDVIYSSHMSVMVTGYDQRRWTGVALIESWFEDELDDPSPDMIARYEKDSDEKDSDENDSDENDPEDEITFDPLCRGRGDATKSEWEPRQYYIRVFEVRLNHVYGEWESLYGHLEKIIKAAPKKHKKLLKELLKASRIPTARQEAQRKVDEFEVNIGEAEELLIDLAQVLDDILSSASIFMETDVQYFLQDNGPNGNTWNCVLPLSQVRGTLNEMSNTHRKLGVLQTTCKSMLDRGAAERQKYVLQLKINEITQPLELKVLSWTTIMSQPLLNIAAVFSCDGIITVPRTWYYFLCAFFLMVAAMGFIVVFLLKLLDSGASLFQSRHGDRNPTQESSDSSAEGQVTAPVDTNNSLPRRRPTFCTSGMDYFRRRRRGDIGLLELPGQIC</sequence>
<reference evidence="3 4" key="1">
    <citation type="submission" date="2016-09" db="EMBL/GenBank/DDBJ databases">
        <authorList>
            <person name="Capua I."/>
            <person name="De Benedictis P."/>
            <person name="Joannis T."/>
            <person name="Lombin L.H."/>
            <person name="Cattoli G."/>
        </authorList>
    </citation>
    <scope>NUCLEOTIDE SEQUENCE [LARGE SCALE GENOMIC DNA]</scope>
    <source>
        <strain evidence="3 4">IMI 309357</strain>
    </source>
</reference>
<proteinExistence type="predicted"/>
<dbReference type="OrthoDB" id="10071171at2759"/>
<organism evidence="3 4">
    <name type="scientific">Colletotrichum orchidophilum</name>
    <dbReference type="NCBI Taxonomy" id="1209926"/>
    <lineage>
        <taxon>Eukaryota</taxon>
        <taxon>Fungi</taxon>
        <taxon>Dikarya</taxon>
        <taxon>Ascomycota</taxon>
        <taxon>Pezizomycotina</taxon>
        <taxon>Sordariomycetes</taxon>
        <taxon>Hypocreomycetidae</taxon>
        <taxon>Glomerellales</taxon>
        <taxon>Glomerellaceae</taxon>
        <taxon>Colletotrichum</taxon>
    </lineage>
</organism>
<evidence type="ECO:0000256" key="1">
    <source>
        <dbReference type="SAM" id="MobiDB-lite"/>
    </source>
</evidence>